<feature type="non-terminal residue" evidence="2">
    <location>
        <position position="1"/>
    </location>
</feature>
<dbReference type="AlphaFoldDB" id="A0A6J4HEB9"/>
<dbReference type="EMBL" id="CADCTE010000037">
    <property type="protein sequence ID" value="CAA9219802.1"/>
    <property type="molecule type" value="Genomic_DNA"/>
</dbReference>
<feature type="region of interest" description="Disordered" evidence="1">
    <location>
        <begin position="1"/>
        <end position="84"/>
    </location>
</feature>
<proteinExistence type="predicted"/>
<name>A0A6J4HEB9_9MICC</name>
<feature type="compositionally biased region" description="Basic and acidic residues" evidence="1">
    <location>
        <begin position="65"/>
        <end position="84"/>
    </location>
</feature>
<reference evidence="2" key="1">
    <citation type="submission" date="2020-02" db="EMBL/GenBank/DDBJ databases">
        <authorList>
            <person name="Meier V. D."/>
        </authorList>
    </citation>
    <scope>NUCLEOTIDE SEQUENCE</scope>
    <source>
        <strain evidence="2">AVDCRST_MAG83</strain>
    </source>
</reference>
<sequence>EFQDVEEPSGRRRPECPGACGLRQSRRGAGGAAHGQYHPRSHGLRVADGVNDAHGDAPNLRRANRRADTGRDDDSDRNPADRGL</sequence>
<evidence type="ECO:0000313" key="2">
    <source>
        <dbReference type="EMBL" id="CAA9219802.1"/>
    </source>
</evidence>
<feature type="non-terminal residue" evidence="2">
    <location>
        <position position="84"/>
    </location>
</feature>
<organism evidence="2">
    <name type="scientific">uncultured Arthrobacter sp</name>
    <dbReference type="NCBI Taxonomy" id="114050"/>
    <lineage>
        <taxon>Bacteria</taxon>
        <taxon>Bacillati</taxon>
        <taxon>Actinomycetota</taxon>
        <taxon>Actinomycetes</taxon>
        <taxon>Micrococcales</taxon>
        <taxon>Micrococcaceae</taxon>
        <taxon>Arthrobacter</taxon>
        <taxon>environmental samples</taxon>
    </lineage>
</organism>
<gene>
    <name evidence="2" type="ORF">AVDCRST_MAG83-469</name>
</gene>
<accession>A0A6J4HEB9</accession>
<protein>
    <submittedName>
        <fullName evidence="2">Uncharacterized protein</fullName>
    </submittedName>
</protein>
<evidence type="ECO:0000256" key="1">
    <source>
        <dbReference type="SAM" id="MobiDB-lite"/>
    </source>
</evidence>